<dbReference type="OrthoDB" id="10553819at2759"/>
<proteinExistence type="predicted"/>
<dbReference type="EMBL" id="OV696686">
    <property type="protein sequence ID" value="CAH1233003.1"/>
    <property type="molecule type" value="Genomic_DNA"/>
</dbReference>
<organism evidence="2 3">
    <name type="scientific">Branchiostoma lanceolatum</name>
    <name type="common">Common lancelet</name>
    <name type="synonym">Amphioxus lanceolatum</name>
    <dbReference type="NCBI Taxonomy" id="7740"/>
    <lineage>
        <taxon>Eukaryota</taxon>
        <taxon>Metazoa</taxon>
        <taxon>Chordata</taxon>
        <taxon>Cephalochordata</taxon>
        <taxon>Leptocardii</taxon>
        <taxon>Amphioxiformes</taxon>
        <taxon>Branchiostomatidae</taxon>
        <taxon>Branchiostoma</taxon>
    </lineage>
</organism>
<sequence length="77" mass="8653">MVCRILSAVENAPSQPVRRVYDAVIQGEASVRDAPNFRTVRTQLERRRASLAPPSQRLWRMSSSLTSGRGHWEDGST</sequence>
<reference evidence="2" key="1">
    <citation type="submission" date="2022-01" db="EMBL/GenBank/DDBJ databases">
        <authorList>
            <person name="Braso-Vives M."/>
        </authorList>
    </citation>
    <scope>NUCLEOTIDE SEQUENCE</scope>
</reference>
<evidence type="ECO:0000313" key="3">
    <source>
        <dbReference type="Proteomes" id="UP000838412"/>
    </source>
</evidence>
<keyword evidence="3" id="KW-1185">Reference proteome</keyword>
<feature type="region of interest" description="Disordered" evidence="1">
    <location>
        <begin position="48"/>
        <end position="77"/>
    </location>
</feature>
<evidence type="ECO:0000256" key="1">
    <source>
        <dbReference type="SAM" id="MobiDB-lite"/>
    </source>
</evidence>
<accession>A0A8J9YLG1</accession>
<evidence type="ECO:0000313" key="2">
    <source>
        <dbReference type="EMBL" id="CAH1233003.1"/>
    </source>
</evidence>
<protein>
    <submittedName>
        <fullName evidence="2">Hypp554 protein</fullName>
    </submittedName>
</protein>
<name>A0A8J9YLG1_BRALA</name>
<dbReference type="Proteomes" id="UP000838412">
    <property type="component" value="Chromosome 1"/>
</dbReference>
<dbReference type="AlphaFoldDB" id="A0A8J9YLG1"/>
<gene>
    <name evidence="2" type="primary">Hypp554</name>
    <name evidence="2" type="ORF">BLAG_LOCUS1892</name>
</gene>